<evidence type="ECO:0000256" key="2">
    <source>
        <dbReference type="ARBA" id="ARBA00022840"/>
    </source>
</evidence>
<dbReference type="SMART" id="SM00278">
    <property type="entry name" value="HhH1"/>
    <property type="match status" value="3"/>
</dbReference>
<organism evidence="5 6">
    <name type="scientific">Baekduia soli</name>
    <dbReference type="NCBI Taxonomy" id="496014"/>
    <lineage>
        <taxon>Bacteria</taxon>
        <taxon>Bacillati</taxon>
        <taxon>Actinomycetota</taxon>
        <taxon>Thermoleophilia</taxon>
        <taxon>Solirubrobacterales</taxon>
        <taxon>Baekduiaceae</taxon>
        <taxon>Baekduia</taxon>
    </lineage>
</organism>
<dbReference type="Proteomes" id="UP000321805">
    <property type="component" value="Chromosome"/>
</dbReference>
<accession>A0A5B8U7M7</accession>
<dbReference type="Gene3D" id="3.40.50.300">
    <property type="entry name" value="P-loop containing nucleotide triphosphate hydrolases"/>
    <property type="match status" value="2"/>
</dbReference>
<protein>
    <recommendedName>
        <fullName evidence="3">ATP-dependent RecD2 DNA helicase</fullName>
        <ecNumber evidence="3">5.6.2.3</ecNumber>
    </recommendedName>
    <alternativeName>
        <fullName evidence="3">DNA 5'-3' helicase subunit RecD2</fullName>
    </alternativeName>
</protein>
<feature type="domain" description="Helix-hairpin-helix DNA-binding motif class 1" evidence="4">
    <location>
        <begin position="85"/>
        <end position="104"/>
    </location>
</feature>
<dbReference type="InterPro" id="IPR003583">
    <property type="entry name" value="Hlx-hairpin-Hlx_DNA-bd_motif"/>
</dbReference>
<dbReference type="InterPro" id="IPR006345">
    <property type="entry name" value="RecD2"/>
</dbReference>
<keyword evidence="2 3" id="KW-0067">ATP-binding</keyword>
<keyword evidence="3" id="KW-0378">Hydrolase</keyword>
<dbReference type="InterPro" id="IPR041451">
    <property type="entry name" value="RecD2_SH13"/>
</dbReference>
<dbReference type="NCBIfam" id="TIGR01448">
    <property type="entry name" value="recD_rel"/>
    <property type="match status" value="1"/>
</dbReference>
<dbReference type="PANTHER" id="PTHR43788:SF6">
    <property type="entry name" value="DNA HELICASE B"/>
    <property type="match status" value="1"/>
</dbReference>
<dbReference type="GO" id="GO:0009338">
    <property type="term" value="C:exodeoxyribonuclease V complex"/>
    <property type="evidence" value="ECO:0007669"/>
    <property type="project" value="TreeGrafter"/>
</dbReference>
<dbReference type="GO" id="GO:0006310">
    <property type="term" value="P:DNA recombination"/>
    <property type="evidence" value="ECO:0007669"/>
    <property type="project" value="InterPro"/>
</dbReference>
<dbReference type="OrthoDB" id="9763659at2"/>
<dbReference type="GO" id="GO:0043139">
    <property type="term" value="F:5'-3' DNA helicase activity"/>
    <property type="evidence" value="ECO:0007669"/>
    <property type="project" value="UniProtKB-UniRule"/>
</dbReference>
<feature type="binding site" evidence="3">
    <location>
        <begin position="333"/>
        <end position="337"/>
    </location>
    <ligand>
        <name>ATP</name>
        <dbReference type="ChEBI" id="CHEBI:30616"/>
    </ligand>
</feature>
<gene>
    <name evidence="3" type="primary">recD2</name>
    <name evidence="5" type="ORF">FSW04_16085</name>
</gene>
<dbReference type="CDD" id="cd17933">
    <property type="entry name" value="DEXSc_RecD-like"/>
    <property type="match status" value="1"/>
</dbReference>
<dbReference type="InterPro" id="IPR029493">
    <property type="entry name" value="RecD2-like_HHH"/>
</dbReference>
<sequence>MPEPTSLAAEIVAVRWRADDGGFAVLAALGDDGAELVLTGAIGHLHEGDTVEVDGTWRDHPRFGRQLHVQHARIGPPASDDALRALLASVTHVGPRGAEWLVERHGDQVLEIVDRDPGARLREVPGIGRARLRAAVASWQEQAGGRALRLVLSEHGVPEAVAARVMKALGGGALALLESEPYALARVEGIGFATADAVARALGTPADDPGRIDAGLHHALRAAEQDGHCFLGREELLARATRLLELPAPVVTARLPDAGLVLDGDRVIEPRMDRVERGLAERVLELAQAPPTLDVEVPEVPDPDQEHPPTPTQWRAVQAAAEHRLSILTGLPGTGKTATMRALVDLLRAQRRTVRLCAPTGKAARRLSETTGAEATTIHRLLEWSPGEGFLRDAGDPLTGVDLLVVDEASMLDVRLAAALLDAVGPRTHVLLVGDVDQLAPVGPGRVLEDLIASGVAPSTRLTEVFRQAARSLIIRAAHAIDRGEAPPTRAQPDDLRDFFLVQRDSAQAVFDEVVSLAVGRLPAHYDLDPVADLQVLVPMHRGPVGIDALNAELRERLNPDGRAVKGTAFRLGDRIMQTRNNHERAFYNGEIGVIVNDDPGRGTLTLVGDDGRRLTLDRNETGTLRLAYACSVHKMQGSQAPAIVIALARGHAPMLTRNLLYTAVTRSQTACVVVAEHGALEQALARVDASRRNTRLVGLLA</sequence>
<name>A0A5B8U7M7_9ACTN</name>
<proteinExistence type="inferred from homology"/>
<dbReference type="SUPFAM" id="SSF52540">
    <property type="entry name" value="P-loop containing nucleoside triphosphate hydrolases"/>
    <property type="match status" value="2"/>
</dbReference>
<dbReference type="PANTHER" id="PTHR43788">
    <property type="entry name" value="DNA2/NAM7 HELICASE FAMILY MEMBER"/>
    <property type="match status" value="1"/>
</dbReference>
<dbReference type="CDD" id="cd18809">
    <property type="entry name" value="SF1_C_RecD"/>
    <property type="match status" value="1"/>
</dbReference>
<dbReference type="Gene3D" id="2.30.30.940">
    <property type="match status" value="1"/>
</dbReference>
<evidence type="ECO:0000259" key="4">
    <source>
        <dbReference type="SMART" id="SM00278"/>
    </source>
</evidence>
<keyword evidence="3" id="KW-0238">DNA-binding</keyword>
<dbReference type="EMBL" id="CP042430">
    <property type="protein sequence ID" value="QEC48941.1"/>
    <property type="molecule type" value="Genomic_DNA"/>
</dbReference>
<comment type="catalytic activity">
    <reaction evidence="3">
        <text>ATP + H2O = ADP + phosphate + H(+)</text>
        <dbReference type="Rhea" id="RHEA:13065"/>
        <dbReference type="ChEBI" id="CHEBI:15377"/>
        <dbReference type="ChEBI" id="CHEBI:15378"/>
        <dbReference type="ChEBI" id="CHEBI:30616"/>
        <dbReference type="ChEBI" id="CHEBI:43474"/>
        <dbReference type="ChEBI" id="CHEBI:456216"/>
        <dbReference type="EC" id="5.6.2.3"/>
    </reaction>
</comment>
<dbReference type="GO" id="GO:0006281">
    <property type="term" value="P:DNA repair"/>
    <property type="evidence" value="ECO:0007669"/>
    <property type="project" value="InterPro"/>
</dbReference>
<keyword evidence="6" id="KW-1185">Reference proteome</keyword>
<dbReference type="Pfam" id="PF13604">
    <property type="entry name" value="AAA_30"/>
    <property type="match status" value="1"/>
</dbReference>
<dbReference type="GO" id="GO:0017116">
    <property type="term" value="F:single-stranded DNA helicase activity"/>
    <property type="evidence" value="ECO:0007669"/>
    <property type="project" value="TreeGrafter"/>
</dbReference>
<dbReference type="Gene3D" id="1.10.10.2220">
    <property type="match status" value="1"/>
</dbReference>
<evidence type="ECO:0000313" key="6">
    <source>
        <dbReference type="Proteomes" id="UP000321805"/>
    </source>
</evidence>
<comment type="function">
    <text evidence="3">DNA-dependent ATPase and ATP-dependent 5'-3' DNA helicase. Has no activity on blunt DNA or DNA with 3'-overhangs, requires at least 10 bases of 5'-ssDNA for helicase activity.</text>
</comment>
<dbReference type="Pfam" id="PF13538">
    <property type="entry name" value="UvrD_C_2"/>
    <property type="match status" value="1"/>
</dbReference>
<dbReference type="GO" id="GO:0016887">
    <property type="term" value="F:ATP hydrolysis activity"/>
    <property type="evidence" value="ECO:0007669"/>
    <property type="project" value="RHEA"/>
</dbReference>
<evidence type="ECO:0000313" key="5">
    <source>
        <dbReference type="EMBL" id="QEC48941.1"/>
    </source>
</evidence>
<dbReference type="KEGG" id="bsol:FSW04_16085"/>
<dbReference type="InterPro" id="IPR027417">
    <property type="entry name" value="P-loop_NTPase"/>
</dbReference>
<comment type="similarity">
    <text evidence="3">Belongs to the RecD family. RecD2 subfamily.</text>
</comment>
<dbReference type="InterPro" id="IPR050534">
    <property type="entry name" value="Coronavir_polyprotein_1ab"/>
</dbReference>
<evidence type="ECO:0000256" key="3">
    <source>
        <dbReference type="HAMAP-Rule" id="MF_01488"/>
    </source>
</evidence>
<dbReference type="HAMAP" id="MF_01488">
    <property type="entry name" value="RecD2"/>
    <property type="match status" value="1"/>
</dbReference>
<keyword evidence="3" id="KW-0413">Isomerase</keyword>
<dbReference type="Pfam" id="PF18335">
    <property type="entry name" value="SH3_13"/>
    <property type="match status" value="1"/>
</dbReference>
<feature type="domain" description="Helix-hairpin-helix DNA-binding motif class 1" evidence="4">
    <location>
        <begin position="119"/>
        <end position="138"/>
    </location>
</feature>
<keyword evidence="3 5" id="KW-0347">Helicase</keyword>
<dbReference type="RefSeq" id="WP_146921039.1">
    <property type="nucleotide sequence ID" value="NZ_CP042430.1"/>
</dbReference>
<dbReference type="InterPro" id="IPR055446">
    <property type="entry name" value="RecD2_N_OB"/>
</dbReference>
<dbReference type="GO" id="GO:0005524">
    <property type="term" value="F:ATP binding"/>
    <property type="evidence" value="ECO:0007669"/>
    <property type="project" value="UniProtKB-UniRule"/>
</dbReference>
<dbReference type="InterPro" id="IPR027785">
    <property type="entry name" value="UvrD-like_helicase_C"/>
</dbReference>
<dbReference type="AlphaFoldDB" id="A0A5B8U7M7"/>
<keyword evidence="1 3" id="KW-0547">Nucleotide-binding</keyword>
<dbReference type="Pfam" id="PF23139">
    <property type="entry name" value="OB_YrrC"/>
    <property type="match status" value="1"/>
</dbReference>
<dbReference type="Pfam" id="PF14490">
    <property type="entry name" value="HHH_RecD2"/>
    <property type="match status" value="1"/>
</dbReference>
<evidence type="ECO:0000256" key="1">
    <source>
        <dbReference type="ARBA" id="ARBA00022741"/>
    </source>
</evidence>
<feature type="domain" description="Helix-hairpin-helix DNA-binding motif class 1" evidence="4">
    <location>
        <begin position="182"/>
        <end position="201"/>
    </location>
</feature>
<dbReference type="EC" id="5.6.2.3" evidence="3"/>
<dbReference type="GO" id="GO:0003677">
    <property type="term" value="F:DNA binding"/>
    <property type="evidence" value="ECO:0007669"/>
    <property type="project" value="UniProtKB-UniRule"/>
</dbReference>
<reference evidence="5 6" key="1">
    <citation type="journal article" date="2018" name="J. Microbiol.">
        <title>Baekduia soli gen. nov., sp. nov., a novel bacterium isolated from the soil of Baekdu Mountain and proposal of a novel family name, Baekduiaceae fam. nov.</title>
        <authorList>
            <person name="An D.S."/>
            <person name="Siddiqi M.Z."/>
            <person name="Kim K.H."/>
            <person name="Yu H.S."/>
            <person name="Im W.T."/>
        </authorList>
    </citation>
    <scope>NUCLEOTIDE SEQUENCE [LARGE SCALE GENOMIC DNA]</scope>
    <source>
        <strain evidence="5 6">BR7-21</strain>
    </source>
</reference>